<evidence type="ECO:0000313" key="8">
    <source>
        <dbReference type="RefSeq" id="XP_022135300.1"/>
    </source>
</evidence>
<dbReference type="GO" id="GO:1990961">
    <property type="term" value="P:xenobiotic detoxification by transmembrane export across the plasma membrane"/>
    <property type="evidence" value="ECO:0007669"/>
    <property type="project" value="InterPro"/>
</dbReference>
<dbReference type="Proteomes" id="UP000504603">
    <property type="component" value="Unplaced"/>
</dbReference>
<proteinExistence type="inferred from homology"/>
<evidence type="ECO:0000256" key="1">
    <source>
        <dbReference type="ARBA" id="ARBA00004141"/>
    </source>
</evidence>
<keyword evidence="7" id="KW-1185">Reference proteome</keyword>
<feature type="transmembrane region" description="Helical" evidence="6">
    <location>
        <begin position="365"/>
        <end position="387"/>
    </location>
</feature>
<dbReference type="GeneID" id="111007296"/>
<feature type="transmembrane region" description="Helical" evidence="6">
    <location>
        <begin position="399"/>
        <end position="422"/>
    </location>
</feature>
<feature type="transmembrane region" description="Helical" evidence="6">
    <location>
        <begin position="119"/>
        <end position="140"/>
    </location>
</feature>
<dbReference type="OrthoDB" id="2126698at2759"/>
<keyword evidence="4 6" id="KW-1133">Transmembrane helix</keyword>
<feature type="transmembrane region" description="Helical" evidence="6">
    <location>
        <begin position="215"/>
        <end position="236"/>
    </location>
</feature>
<evidence type="ECO:0000256" key="2">
    <source>
        <dbReference type="ARBA" id="ARBA00010199"/>
    </source>
</evidence>
<reference evidence="8" key="1">
    <citation type="submission" date="2025-08" db="UniProtKB">
        <authorList>
            <consortium name="RefSeq"/>
        </authorList>
    </citation>
    <scope>IDENTIFICATION</scope>
    <source>
        <strain evidence="8">OHB3-1</strain>
    </source>
</reference>
<gene>
    <name evidence="8" type="primary">LOC111007296</name>
</gene>
<sequence>MDGDGDAMKFESNNLEAHLLLGEPQRDLEVVGEVKKQLTLAGPLVVVSFLQYSLQLISIMFIGHLGELPLSGASMALSFAGVTGFSLLLGMGSALETLCGQAYGAKQYHMLGIHMQRGMVVLSILCIPIALLWASIPQIFTLLKQDPLISEQAGIYAQWLIPSIIPYGLLQCQLRFLQAQHLTSPLLVATAASSLIHLVVCWGLVFGCGFGIKGAAFSTALTYWINVLILGSYINFSPECHKTWTGFSKDGINNLVGFLGLAVPSSLMVWSVTNCDLVLFYKLEREDSMLYSYCTSLEFWSYEFLVLMSGVLPNPQLETSMMSISISTSSLVFRIAYGFGSAVSTRVSNELGAGKAKAAAMAVRVVVVLGVAEGIALGVLLISLRNIWGYLFTNEQEVISYLSLIMPVLAVSNFMDAVQGVLSGTARGCGWQKIGAWVNLGAYYLVGLPCAIIFTFVFHFGGKGLWMGITCGSCLQSVLLLFITFRTNWDDQARKAKERMINSAEECRDPRRRRFVCRRFCSCFFQVSVSSFSDVI</sequence>
<dbReference type="InterPro" id="IPR002528">
    <property type="entry name" value="MATE_fam"/>
</dbReference>
<dbReference type="CDD" id="cd13132">
    <property type="entry name" value="MATE_eukaryotic"/>
    <property type="match status" value="1"/>
</dbReference>
<evidence type="ECO:0000256" key="5">
    <source>
        <dbReference type="ARBA" id="ARBA00023136"/>
    </source>
</evidence>
<feature type="transmembrane region" description="Helical" evidence="6">
    <location>
        <begin position="44"/>
        <end position="63"/>
    </location>
</feature>
<dbReference type="AlphaFoldDB" id="A0A6J1C0R3"/>
<comment type="subcellular location">
    <subcellularLocation>
        <location evidence="1">Membrane</location>
        <topology evidence="1">Multi-pass membrane protein</topology>
    </subcellularLocation>
</comment>
<feature type="transmembrane region" description="Helical" evidence="6">
    <location>
        <begin position="75"/>
        <end position="98"/>
    </location>
</feature>
<feature type="transmembrane region" description="Helical" evidence="6">
    <location>
        <begin position="434"/>
        <end position="458"/>
    </location>
</feature>
<dbReference type="Pfam" id="PF01554">
    <property type="entry name" value="MatE"/>
    <property type="match status" value="2"/>
</dbReference>
<feature type="transmembrane region" description="Helical" evidence="6">
    <location>
        <begin position="256"/>
        <end position="281"/>
    </location>
</feature>
<evidence type="ECO:0000256" key="6">
    <source>
        <dbReference type="RuleBase" id="RU004914"/>
    </source>
</evidence>
<evidence type="ECO:0000256" key="4">
    <source>
        <dbReference type="ARBA" id="ARBA00022989"/>
    </source>
</evidence>
<comment type="similarity">
    <text evidence="2 6">Belongs to the multi antimicrobial extrusion (MATE) (TC 2.A.66.1) family.</text>
</comment>
<dbReference type="GO" id="GO:0016020">
    <property type="term" value="C:membrane"/>
    <property type="evidence" value="ECO:0007669"/>
    <property type="project" value="UniProtKB-SubCell"/>
</dbReference>
<protein>
    <recommendedName>
        <fullName evidence="6">Protein DETOXIFICATION</fullName>
    </recommendedName>
    <alternativeName>
        <fullName evidence="6">Multidrug and toxic compound extrusion protein</fullName>
    </alternativeName>
</protein>
<keyword evidence="5 6" id="KW-0472">Membrane</keyword>
<feature type="transmembrane region" description="Helical" evidence="6">
    <location>
        <begin position="324"/>
        <end position="344"/>
    </location>
</feature>
<dbReference type="KEGG" id="mcha:111007296"/>
<dbReference type="RefSeq" id="XP_022135300.1">
    <property type="nucleotide sequence ID" value="XM_022279608.1"/>
</dbReference>
<organism evidence="7 8">
    <name type="scientific">Momordica charantia</name>
    <name type="common">Bitter gourd</name>
    <name type="synonym">Balsam pear</name>
    <dbReference type="NCBI Taxonomy" id="3673"/>
    <lineage>
        <taxon>Eukaryota</taxon>
        <taxon>Viridiplantae</taxon>
        <taxon>Streptophyta</taxon>
        <taxon>Embryophyta</taxon>
        <taxon>Tracheophyta</taxon>
        <taxon>Spermatophyta</taxon>
        <taxon>Magnoliopsida</taxon>
        <taxon>eudicotyledons</taxon>
        <taxon>Gunneridae</taxon>
        <taxon>Pentapetalae</taxon>
        <taxon>rosids</taxon>
        <taxon>fabids</taxon>
        <taxon>Cucurbitales</taxon>
        <taxon>Cucurbitaceae</taxon>
        <taxon>Momordiceae</taxon>
        <taxon>Momordica</taxon>
    </lineage>
</organism>
<feature type="transmembrane region" description="Helical" evidence="6">
    <location>
        <begin position="186"/>
        <end position="208"/>
    </location>
</feature>
<accession>A0A6J1C0R3</accession>
<dbReference type="GO" id="GO:0015297">
    <property type="term" value="F:antiporter activity"/>
    <property type="evidence" value="ECO:0007669"/>
    <property type="project" value="InterPro"/>
</dbReference>
<feature type="transmembrane region" description="Helical" evidence="6">
    <location>
        <begin position="464"/>
        <end position="485"/>
    </location>
</feature>
<dbReference type="InterPro" id="IPR045069">
    <property type="entry name" value="MATE_euk"/>
</dbReference>
<evidence type="ECO:0000256" key="3">
    <source>
        <dbReference type="ARBA" id="ARBA00022692"/>
    </source>
</evidence>
<keyword evidence="3 6" id="KW-0812">Transmembrane</keyword>
<dbReference type="PANTHER" id="PTHR11206">
    <property type="entry name" value="MULTIDRUG RESISTANCE PROTEIN"/>
    <property type="match status" value="1"/>
</dbReference>
<dbReference type="NCBIfam" id="TIGR00797">
    <property type="entry name" value="matE"/>
    <property type="match status" value="1"/>
</dbReference>
<evidence type="ECO:0000313" key="7">
    <source>
        <dbReference type="Proteomes" id="UP000504603"/>
    </source>
</evidence>
<dbReference type="GO" id="GO:0042910">
    <property type="term" value="F:xenobiotic transmembrane transporter activity"/>
    <property type="evidence" value="ECO:0007669"/>
    <property type="project" value="InterPro"/>
</dbReference>
<name>A0A6J1C0R3_MOMCH</name>